<dbReference type="Proteomes" id="UP000315017">
    <property type="component" value="Chromosome"/>
</dbReference>
<dbReference type="PROSITE" id="PS50206">
    <property type="entry name" value="RHODANESE_3"/>
    <property type="match status" value="1"/>
</dbReference>
<dbReference type="SUPFAM" id="SSF52821">
    <property type="entry name" value="Rhodanese/Cell cycle control phosphatase"/>
    <property type="match status" value="1"/>
</dbReference>
<dbReference type="EC" id="2.8.1.1" evidence="2"/>
<gene>
    <name evidence="2" type="primary">glpE</name>
    <name evidence="2" type="ORF">ETAA8_61090</name>
</gene>
<dbReference type="InterPro" id="IPR001763">
    <property type="entry name" value="Rhodanese-like_dom"/>
</dbReference>
<keyword evidence="2" id="KW-0808">Transferase</keyword>
<sequence length="124" mass="13367">MPHPPRFEKLAADAKTRIREISAADAYKQQQTGALLIDTREESEFAQEHAIGSIHLSKGVIELKIEPTAPDTATPIICYCGGGYRSAIAVDNLQKMGYTNVQSLAGGFKAWKAANLPIEPGTAK</sequence>
<evidence type="ECO:0000259" key="1">
    <source>
        <dbReference type="PROSITE" id="PS50206"/>
    </source>
</evidence>
<dbReference type="EMBL" id="CP036274">
    <property type="protein sequence ID" value="QDU30956.1"/>
    <property type="molecule type" value="Genomic_DNA"/>
</dbReference>
<evidence type="ECO:0000313" key="2">
    <source>
        <dbReference type="EMBL" id="QDU30956.1"/>
    </source>
</evidence>
<dbReference type="KEGG" id="aagg:ETAA8_61090"/>
<reference evidence="2 3" key="1">
    <citation type="submission" date="2019-02" db="EMBL/GenBank/DDBJ databases">
        <title>Deep-cultivation of Planctomycetes and their phenomic and genomic characterization uncovers novel biology.</title>
        <authorList>
            <person name="Wiegand S."/>
            <person name="Jogler M."/>
            <person name="Boedeker C."/>
            <person name="Pinto D."/>
            <person name="Vollmers J."/>
            <person name="Rivas-Marin E."/>
            <person name="Kohn T."/>
            <person name="Peeters S.H."/>
            <person name="Heuer A."/>
            <person name="Rast P."/>
            <person name="Oberbeckmann S."/>
            <person name="Bunk B."/>
            <person name="Jeske O."/>
            <person name="Meyerdierks A."/>
            <person name="Storesund J.E."/>
            <person name="Kallscheuer N."/>
            <person name="Luecker S."/>
            <person name="Lage O.M."/>
            <person name="Pohl T."/>
            <person name="Merkel B.J."/>
            <person name="Hornburger P."/>
            <person name="Mueller R.-W."/>
            <person name="Bruemmer F."/>
            <person name="Labrenz M."/>
            <person name="Spormann A.M."/>
            <person name="Op den Camp H."/>
            <person name="Overmann J."/>
            <person name="Amann R."/>
            <person name="Jetten M.S.M."/>
            <person name="Mascher T."/>
            <person name="Medema M.H."/>
            <person name="Devos D.P."/>
            <person name="Kaster A.-K."/>
            <person name="Ovreas L."/>
            <person name="Rohde M."/>
            <person name="Galperin M.Y."/>
            <person name="Jogler C."/>
        </authorList>
    </citation>
    <scope>NUCLEOTIDE SEQUENCE [LARGE SCALE GENOMIC DNA]</scope>
    <source>
        <strain evidence="2 3">ETA_A8</strain>
    </source>
</reference>
<dbReference type="AlphaFoldDB" id="A0A517YL44"/>
<evidence type="ECO:0000313" key="3">
    <source>
        <dbReference type="Proteomes" id="UP000315017"/>
    </source>
</evidence>
<dbReference type="PANTHER" id="PTHR43031:SF7">
    <property type="entry name" value="NITRIC OXIDE REDUCTASE FLRD-NAD(+) REDUCTASE"/>
    <property type="match status" value="1"/>
</dbReference>
<proteinExistence type="predicted"/>
<dbReference type="CDD" id="cd00158">
    <property type="entry name" value="RHOD"/>
    <property type="match status" value="1"/>
</dbReference>
<organism evidence="2 3">
    <name type="scientific">Anatilimnocola aggregata</name>
    <dbReference type="NCBI Taxonomy" id="2528021"/>
    <lineage>
        <taxon>Bacteria</taxon>
        <taxon>Pseudomonadati</taxon>
        <taxon>Planctomycetota</taxon>
        <taxon>Planctomycetia</taxon>
        <taxon>Pirellulales</taxon>
        <taxon>Pirellulaceae</taxon>
        <taxon>Anatilimnocola</taxon>
    </lineage>
</organism>
<dbReference type="InterPro" id="IPR036873">
    <property type="entry name" value="Rhodanese-like_dom_sf"/>
</dbReference>
<dbReference type="PANTHER" id="PTHR43031">
    <property type="entry name" value="FAD-DEPENDENT OXIDOREDUCTASE"/>
    <property type="match status" value="1"/>
</dbReference>
<name>A0A517YL44_9BACT</name>
<feature type="domain" description="Rhodanese" evidence="1">
    <location>
        <begin position="30"/>
        <end position="120"/>
    </location>
</feature>
<dbReference type="OrthoDB" id="9800872at2"/>
<protein>
    <submittedName>
        <fullName evidence="2">Thiosulfate sulfurtransferase GlpE</fullName>
        <ecNumber evidence="2">2.8.1.1</ecNumber>
    </submittedName>
</protein>
<dbReference type="RefSeq" id="WP_145097307.1">
    <property type="nucleotide sequence ID" value="NZ_CP036274.1"/>
</dbReference>
<dbReference type="GO" id="GO:0004792">
    <property type="term" value="F:thiosulfate-cyanide sulfurtransferase activity"/>
    <property type="evidence" value="ECO:0007669"/>
    <property type="project" value="UniProtKB-EC"/>
</dbReference>
<dbReference type="Gene3D" id="3.40.250.10">
    <property type="entry name" value="Rhodanese-like domain"/>
    <property type="match status" value="1"/>
</dbReference>
<keyword evidence="3" id="KW-1185">Reference proteome</keyword>
<accession>A0A517YL44</accession>
<dbReference type="Pfam" id="PF00581">
    <property type="entry name" value="Rhodanese"/>
    <property type="match status" value="1"/>
</dbReference>
<dbReference type="InterPro" id="IPR050229">
    <property type="entry name" value="GlpE_sulfurtransferase"/>
</dbReference>
<dbReference type="SMART" id="SM00450">
    <property type="entry name" value="RHOD"/>
    <property type="match status" value="1"/>
</dbReference>